<organism evidence="9 10">
    <name type="scientific">Clostridium magnum DSM 2767</name>
    <dbReference type="NCBI Taxonomy" id="1121326"/>
    <lineage>
        <taxon>Bacteria</taxon>
        <taxon>Bacillati</taxon>
        <taxon>Bacillota</taxon>
        <taxon>Clostridia</taxon>
        <taxon>Eubacteriales</taxon>
        <taxon>Clostridiaceae</taxon>
        <taxon>Clostridium</taxon>
    </lineage>
</organism>
<gene>
    <name evidence="9" type="primary">sdcS</name>
    <name evidence="9" type="ORF">CLMAG_35520</name>
</gene>
<dbReference type="Pfam" id="PF03600">
    <property type="entry name" value="CitMHS"/>
    <property type="match status" value="1"/>
</dbReference>
<comment type="subcellular location">
    <subcellularLocation>
        <location evidence="1">Membrane</location>
        <topology evidence="1">Multi-pass membrane protein</topology>
    </subcellularLocation>
</comment>
<accession>A0A161YJL4</accession>
<dbReference type="InterPro" id="IPR004680">
    <property type="entry name" value="Cit_transptr-like_dom"/>
</dbReference>
<feature type="transmembrane region" description="Helical" evidence="7">
    <location>
        <begin position="344"/>
        <end position="362"/>
    </location>
</feature>
<reference evidence="9 10" key="1">
    <citation type="submission" date="2016-04" db="EMBL/GenBank/DDBJ databases">
        <title>Genome sequence of Clostridium magnum DSM 2767.</title>
        <authorList>
            <person name="Poehlein A."/>
            <person name="Uhlig R."/>
            <person name="Fischer R."/>
            <person name="Bahl H."/>
            <person name="Daniel R."/>
        </authorList>
    </citation>
    <scope>NUCLEOTIDE SEQUENCE [LARGE SCALE GENOMIC DNA]</scope>
    <source>
        <strain evidence="9 10">DSM 2767</strain>
    </source>
</reference>
<name>A0A161YJL4_9CLOT</name>
<feature type="transmembrane region" description="Helical" evidence="7">
    <location>
        <begin position="368"/>
        <end position="388"/>
    </location>
</feature>
<evidence type="ECO:0000256" key="4">
    <source>
        <dbReference type="ARBA" id="ARBA00022737"/>
    </source>
</evidence>
<dbReference type="PANTHER" id="PTHR43652">
    <property type="entry name" value="BASIC AMINO ACID ANTIPORTER YFCC-RELATED"/>
    <property type="match status" value="1"/>
</dbReference>
<evidence type="ECO:0000256" key="7">
    <source>
        <dbReference type="SAM" id="Phobius"/>
    </source>
</evidence>
<keyword evidence="5 7" id="KW-1133">Transmembrane helix</keyword>
<dbReference type="PATRIC" id="fig|1121326.3.peg.3595"/>
<proteinExistence type="predicted"/>
<feature type="transmembrane region" description="Helical" evidence="7">
    <location>
        <begin position="400"/>
        <end position="420"/>
    </location>
</feature>
<dbReference type="AlphaFoldDB" id="A0A161YJL4"/>
<evidence type="ECO:0000256" key="3">
    <source>
        <dbReference type="ARBA" id="ARBA00022692"/>
    </source>
</evidence>
<dbReference type="InterPro" id="IPR051679">
    <property type="entry name" value="DASS-Related_Transporters"/>
</dbReference>
<evidence type="ECO:0000313" key="9">
    <source>
        <dbReference type="EMBL" id="KZL90652.1"/>
    </source>
</evidence>
<dbReference type="OrthoDB" id="9765532at2"/>
<feature type="transmembrane region" description="Helical" evidence="7">
    <location>
        <begin position="6"/>
        <end position="35"/>
    </location>
</feature>
<feature type="transmembrane region" description="Helical" evidence="7">
    <location>
        <begin position="47"/>
        <end position="70"/>
    </location>
</feature>
<keyword evidence="4" id="KW-0677">Repeat</keyword>
<feature type="domain" description="Citrate transporter-like" evidence="8">
    <location>
        <begin position="15"/>
        <end position="355"/>
    </location>
</feature>
<dbReference type="PANTHER" id="PTHR43652:SF2">
    <property type="entry name" value="BASIC AMINO ACID ANTIPORTER YFCC-RELATED"/>
    <property type="match status" value="1"/>
</dbReference>
<evidence type="ECO:0000256" key="2">
    <source>
        <dbReference type="ARBA" id="ARBA00022448"/>
    </source>
</evidence>
<feature type="transmembrane region" description="Helical" evidence="7">
    <location>
        <begin position="230"/>
        <end position="263"/>
    </location>
</feature>
<keyword evidence="2" id="KW-0813">Transport</keyword>
<dbReference type="GO" id="GO:0005886">
    <property type="term" value="C:plasma membrane"/>
    <property type="evidence" value="ECO:0007669"/>
    <property type="project" value="TreeGrafter"/>
</dbReference>
<feature type="transmembrane region" description="Helical" evidence="7">
    <location>
        <begin position="306"/>
        <end position="332"/>
    </location>
</feature>
<sequence>MSQNTIAIIILVITMIMVMIDRIPLAATAMFAALAMSVMGIQSLGKAYSYFGSSTVVFCGATMIICNGLFQTGAIQKITNVLFSGLAQKNERWLVAAFSLFTGLVTGFTSNTAIAATLVPVACSISQSSNGKVKAKHLLMPVGTMSTIGSPLSLSGAAAVAAGGAMVIEAGTKMSYFEMAPIALVLIVISTLYFATIGYDIMKKSFDFEDPEIEVSTTKEDSEIPKWKPLFTVVVFVAVVIGFIANVWDVAVCSLMGVLVLWISGAVSVKESLKACDWNVLIVMAGVTSMANGLDKSGAGVVIANSIIGLFGGDAASPFVIMIALGLIGWLLSQFMSNTAANAIVVPVAISMGLALNVNLLYFCVPVIVGTSIAITTPLASPTTVIVMQGGFRFKDFVKVGVPLSILLLIAMFVMIPFGFAA</sequence>
<evidence type="ECO:0000256" key="6">
    <source>
        <dbReference type="ARBA" id="ARBA00023136"/>
    </source>
</evidence>
<comment type="caution">
    <text evidence="9">The sequence shown here is derived from an EMBL/GenBank/DDBJ whole genome shotgun (WGS) entry which is preliminary data.</text>
</comment>
<evidence type="ECO:0000313" key="10">
    <source>
        <dbReference type="Proteomes" id="UP000076603"/>
    </source>
</evidence>
<dbReference type="Proteomes" id="UP000076603">
    <property type="component" value="Unassembled WGS sequence"/>
</dbReference>
<feature type="transmembrane region" description="Helical" evidence="7">
    <location>
        <begin position="148"/>
        <end position="168"/>
    </location>
</feature>
<dbReference type="RefSeq" id="WP_066625176.1">
    <property type="nucleotide sequence ID" value="NZ_FQXL01000028.1"/>
</dbReference>
<dbReference type="STRING" id="1121326.CLMAG_35520"/>
<keyword evidence="6 7" id="KW-0472">Membrane</keyword>
<feature type="transmembrane region" description="Helical" evidence="7">
    <location>
        <begin position="180"/>
        <end position="199"/>
    </location>
</feature>
<keyword evidence="3 7" id="KW-0812">Transmembrane</keyword>
<evidence type="ECO:0000259" key="8">
    <source>
        <dbReference type="Pfam" id="PF03600"/>
    </source>
</evidence>
<dbReference type="GO" id="GO:0055085">
    <property type="term" value="P:transmembrane transport"/>
    <property type="evidence" value="ECO:0007669"/>
    <property type="project" value="InterPro"/>
</dbReference>
<keyword evidence="10" id="KW-1185">Reference proteome</keyword>
<protein>
    <submittedName>
        <fullName evidence="9">Sodium-dependent dicarboxylate transporter SdcS</fullName>
    </submittedName>
</protein>
<evidence type="ECO:0000256" key="1">
    <source>
        <dbReference type="ARBA" id="ARBA00004141"/>
    </source>
</evidence>
<evidence type="ECO:0000256" key="5">
    <source>
        <dbReference type="ARBA" id="ARBA00022989"/>
    </source>
</evidence>
<dbReference type="EMBL" id="LWAE01000004">
    <property type="protein sequence ID" value="KZL90652.1"/>
    <property type="molecule type" value="Genomic_DNA"/>
</dbReference>